<proteinExistence type="inferred from homology"/>
<accession>A0A7R9BSI1</accession>
<dbReference type="OrthoDB" id="284184at2759"/>
<dbReference type="GO" id="GO:0005737">
    <property type="term" value="C:cytoplasm"/>
    <property type="evidence" value="ECO:0007669"/>
    <property type="project" value="UniProtKB-SubCell"/>
</dbReference>
<feature type="transmembrane region" description="Helical" evidence="4">
    <location>
        <begin position="32"/>
        <end position="51"/>
    </location>
</feature>
<keyword evidence="4" id="KW-1133">Transmembrane helix</keyword>
<reference evidence="6" key="1">
    <citation type="submission" date="2020-11" db="EMBL/GenBank/DDBJ databases">
        <authorList>
            <person name="Tran Van P."/>
        </authorList>
    </citation>
    <scope>NUCLEOTIDE SEQUENCE</scope>
</reference>
<gene>
    <name evidence="6" type="ORF">NMOB1V02_LOCUS8408</name>
</gene>
<comment type="subcellular location">
    <subcellularLocation>
        <location evidence="1">Cytoplasm</location>
    </subcellularLocation>
</comment>
<evidence type="ECO:0000259" key="5">
    <source>
        <dbReference type="Pfam" id="PF12697"/>
    </source>
</evidence>
<evidence type="ECO:0000256" key="2">
    <source>
        <dbReference type="ARBA" id="ARBA00022490"/>
    </source>
</evidence>
<comment type="similarity">
    <text evidence="3">Belongs to the AB hydrolase superfamily. ABHD14 family.</text>
</comment>
<evidence type="ECO:0000313" key="6">
    <source>
        <dbReference type="EMBL" id="CAD7280751.1"/>
    </source>
</evidence>
<evidence type="ECO:0000256" key="1">
    <source>
        <dbReference type="ARBA" id="ARBA00004496"/>
    </source>
</evidence>
<keyword evidence="2" id="KW-0963">Cytoplasm</keyword>
<dbReference type="Proteomes" id="UP000678499">
    <property type="component" value="Unassembled WGS sequence"/>
</dbReference>
<dbReference type="InterPro" id="IPR029058">
    <property type="entry name" value="AB_hydrolase_fold"/>
</dbReference>
<feature type="transmembrane region" description="Helical" evidence="4">
    <location>
        <begin position="139"/>
        <end position="158"/>
    </location>
</feature>
<dbReference type="AlphaFoldDB" id="A0A7R9BSI1"/>
<dbReference type="PANTHER" id="PTHR46197">
    <property type="entry name" value="PROTEIN ABHD14B-LIKE"/>
    <property type="match status" value="1"/>
</dbReference>
<keyword evidence="7" id="KW-1185">Reference proteome</keyword>
<organism evidence="6">
    <name type="scientific">Notodromas monacha</name>
    <dbReference type="NCBI Taxonomy" id="399045"/>
    <lineage>
        <taxon>Eukaryota</taxon>
        <taxon>Metazoa</taxon>
        <taxon>Ecdysozoa</taxon>
        <taxon>Arthropoda</taxon>
        <taxon>Crustacea</taxon>
        <taxon>Oligostraca</taxon>
        <taxon>Ostracoda</taxon>
        <taxon>Podocopa</taxon>
        <taxon>Podocopida</taxon>
        <taxon>Cypridocopina</taxon>
        <taxon>Cypridoidea</taxon>
        <taxon>Cyprididae</taxon>
        <taxon>Notodromas</taxon>
    </lineage>
</organism>
<dbReference type="InterPro" id="IPR000073">
    <property type="entry name" value="AB_hydrolase_1"/>
</dbReference>
<dbReference type="Gene3D" id="3.40.50.1820">
    <property type="entry name" value="alpha/beta hydrolase"/>
    <property type="match status" value="1"/>
</dbReference>
<dbReference type="PANTHER" id="PTHR46197:SF3">
    <property type="entry name" value="AB HYDROLASE-1 DOMAIN-CONTAINING PROTEIN"/>
    <property type="match status" value="1"/>
</dbReference>
<dbReference type="SUPFAM" id="SSF53474">
    <property type="entry name" value="alpha/beta-Hydrolases"/>
    <property type="match status" value="1"/>
</dbReference>
<dbReference type="EMBL" id="OA884413">
    <property type="protein sequence ID" value="CAD7280751.1"/>
    <property type="molecule type" value="Genomic_DNA"/>
</dbReference>
<keyword evidence="4" id="KW-0812">Transmembrane</keyword>
<feature type="domain" description="AB hydrolase-1" evidence="5">
    <location>
        <begin position="217"/>
        <end position="350"/>
    </location>
</feature>
<evidence type="ECO:0000313" key="7">
    <source>
        <dbReference type="Proteomes" id="UP000678499"/>
    </source>
</evidence>
<protein>
    <recommendedName>
        <fullName evidence="5">AB hydrolase-1 domain-containing protein</fullName>
    </recommendedName>
</protein>
<sequence>MLHEVNFHDKPSVLRRKLVSLLAGSSCSKSRLVASVFLVAVALVAFIGVIVNQQDSQNLPEAINGAVKHHPEKPDENGVTITEEIVEVMGTHVFVRRATPSEQKDFCLSVVLLHGAAFSSKLWQNFGNLAQINCSKSRLVASVFLVAVALVAFIGVIVNQQDSQNLPEAINGAVKHHPEKPDENGVTITEEIVEVMGTHVFVRRATPSEQKDFCLSVVLLHGAAFSSKLWQNFGTMSLLASKTGCPVFAVDLPTGSADAGRLTQPADIAPAFRGAFLTSLVRHLAGSTRVILVAPSMSASYAVPMLVQQSATVAGLVAVAPLLSESLTDEQARHLSALKVPALLMFGEWDGRGRKSTESLVTRALPRAQVKELPEARHAAYVDQPDKFHKLLLKFVSKVISNQHSAVAQNGDDDEED</sequence>
<dbReference type="Pfam" id="PF12697">
    <property type="entry name" value="Abhydrolase_6"/>
    <property type="match status" value="1"/>
</dbReference>
<keyword evidence="4" id="KW-0472">Membrane</keyword>
<evidence type="ECO:0000256" key="3">
    <source>
        <dbReference type="ARBA" id="ARBA00037942"/>
    </source>
</evidence>
<name>A0A7R9BSI1_9CRUS</name>
<dbReference type="EMBL" id="CAJPEX010002376">
    <property type="protein sequence ID" value="CAG0920903.1"/>
    <property type="molecule type" value="Genomic_DNA"/>
</dbReference>
<evidence type="ECO:0000256" key="4">
    <source>
        <dbReference type="SAM" id="Phobius"/>
    </source>
</evidence>